<dbReference type="InterPro" id="IPR000008">
    <property type="entry name" value="C2_dom"/>
</dbReference>
<dbReference type="Pfam" id="PF00168">
    <property type="entry name" value="C2"/>
    <property type="match status" value="3"/>
</dbReference>
<keyword evidence="1" id="KW-1133">Transmembrane helix</keyword>
<dbReference type="GO" id="GO:0001786">
    <property type="term" value="F:phosphatidylserine binding"/>
    <property type="evidence" value="ECO:0007669"/>
    <property type="project" value="TreeGrafter"/>
</dbReference>
<dbReference type="AlphaFoldDB" id="A0A813M3C0"/>
<dbReference type="EMBL" id="CAJNOC010000036">
    <property type="protein sequence ID" value="CAF0708770.1"/>
    <property type="molecule type" value="Genomic_DNA"/>
</dbReference>
<feature type="transmembrane region" description="Helical" evidence="1">
    <location>
        <begin position="9"/>
        <end position="31"/>
    </location>
</feature>
<dbReference type="GO" id="GO:0070382">
    <property type="term" value="C:exocytic vesicle"/>
    <property type="evidence" value="ECO:0007669"/>
    <property type="project" value="TreeGrafter"/>
</dbReference>
<proteinExistence type="predicted"/>
<evidence type="ECO:0000256" key="1">
    <source>
        <dbReference type="SAM" id="Phobius"/>
    </source>
</evidence>
<dbReference type="GO" id="GO:0005886">
    <property type="term" value="C:plasma membrane"/>
    <property type="evidence" value="ECO:0007669"/>
    <property type="project" value="TreeGrafter"/>
</dbReference>
<evidence type="ECO:0000313" key="3">
    <source>
        <dbReference type="EMBL" id="CAF0708770.1"/>
    </source>
</evidence>
<keyword evidence="1" id="KW-0812">Transmembrane</keyword>
<dbReference type="PANTHER" id="PTHR10024">
    <property type="entry name" value="SYNAPTOTAGMIN"/>
    <property type="match status" value="1"/>
</dbReference>
<dbReference type="GO" id="GO:0000149">
    <property type="term" value="F:SNARE binding"/>
    <property type="evidence" value="ECO:0007669"/>
    <property type="project" value="TreeGrafter"/>
</dbReference>
<dbReference type="PANTHER" id="PTHR10024:SF369">
    <property type="entry name" value="FI18813P1"/>
    <property type="match status" value="1"/>
</dbReference>
<comment type="caution">
    <text evidence="3">The sequence shown here is derived from an EMBL/GenBank/DDBJ whole genome shotgun (WGS) entry which is preliminary data.</text>
</comment>
<keyword evidence="1" id="KW-0472">Membrane</keyword>
<dbReference type="SUPFAM" id="SSF49562">
    <property type="entry name" value="C2 domain (Calcium/lipid-binding domain, CaLB)"/>
    <property type="match status" value="2"/>
</dbReference>
<evidence type="ECO:0000259" key="2">
    <source>
        <dbReference type="PROSITE" id="PS50004"/>
    </source>
</evidence>
<name>A0A813M3C0_9BILA</name>
<feature type="domain" description="C2" evidence="2">
    <location>
        <begin position="150"/>
        <end position="299"/>
    </location>
</feature>
<dbReference type="GO" id="GO:0030276">
    <property type="term" value="F:clathrin binding"/>
    <property type="evidence" value="ECO:0007669"/>
    <property type="project" value="TreeGrafter"/>
</dbReference>
<dbReference type="SMART" id="SM00239">
    <property type="entry name" value="C2"/>
    <property type="match status" value="2"/>
</dbReference>
<dbReference type="OrthoDB" id="67700at2759"/>
<dbReference type="GO" id="GO:0098793">
    <property type="term" value="C:presynapse"/>
    <property type="evidence" value="ECO:0007669"/>
    <property type="project" value="GOC"/>
</dbReference>
<dbReference type="GO" id="GO:0048791">
    <property type="term" value="P:calcium ion-regulated exocytosis of neurotransmitter"/>
    <property type="evidence" value="ECO:0007669"/>
    <property type="project" value="TreeGrafter"/>
</dbReference>
<accession>A0A813M3C0</accession>
<dbReference type="GO" id="GO:0006906">
    <property type="term" value="P:vesicle fusion"/>
    <property type="evidence" value="ECO:0007669"/>
    <property type="project" value="TreeGrafter"/>
</dbReference>
<dbReference type="GO" id="GO:0005544">
    <property type="term" value="F:calcium-dependent phospholipid binding"/>
    <property type="evidence" value="ECO:0007669"/>
    <property type="project" value="TreeGrafter"/>
</dbReference>
<sequence>MDSNPVVDILIPIICIFLIVFGLLILVLIVWKLNGCKCFSLSSNSQKTCSTLNNEESQCSNYGTCEEKSSNYSINSETRLRRDSISNESLSTTWTQKFLQKIQNFKNINLKNNNKESDSINLRSLSRMSSFSSYTSINSLSTILSNENLPQHNKMQNIILNYSLYLNPLNKSLRIDLVSLENVKLPISLVQSNLDLNVYVRIELLEPNCEKNLNNLKKICAKTRLIKNRTNPIYDETFEFNNLNELFNCLLNESQNDSGCFRLVFNVCNSNLFGRDQIIGLCVHSLKQDDLTDNNNKSLNVNKDTSYSVVDMEKHPVCSKIYSKKIDLVDSKSSEVNLGQLQMSLCYDNKTKTIHIHILKAFNIQLPKYFLNSDKNPNSYIKIYMIYRGQRVDKKQTKIKMESTNPIYDETFEFNILNLLQLSQPLENVSYEHETSETRNETLISQRISSRIQFIFLIMDWDKVEKSDVIGKIELNTQHHMQRLINHQTSKYDPSKAEQSTSILTSTQNWFDIFYHPNQPVLCTFQIKNY</sequence>
<reference evidence="3" key="1">
    <citation type="submission" date="2021-02" db="EMBL/GenBank/DDBJ databases">
        <authorList>
            <person name="Nowell W R."/>
        </authorList>
    </citation>
    <scope>NUCLEOTIDE SEQUENCE</scope>
    <source>
        <strain evidence="3">Ploen Becks lab</strain>
    </source>
</reference>
<keyword evidence="4" id="KW-1185">Reference proteome</keyword>
<feature type="domain" description="C2" evidence="2">
    <location>
        <begin position="337"/>
        <end position="492"/>
    </location>
</feature>
<dbReference type="GO" id="GO:0005509">
    <property type="term" value="F:calcium ion binding"/>
    <property type="evidence" value="ECO:0007669"/>
    <property type="project" value="TreeGrafter"/>
</dbReference>
<dbReference type="GO" id="GO:0030424">
    <property type="term" value="C:axon"/>
    <property type="evidence" value="ECO:0007669"/>
    <property type="project" value="TreeGrafter"/>
</dbReference>
<dbReference type="Proteomes" id="UP000663879">
    <property type="component" value="Unassembled WGS sequence"/>
</dbReference>
<dbReference type="PROSITE" id="PS50004">
    <property type="entry name" value="C2"/>
    <property type="match status" value="2"/>
</dbReference>
<dbReference type="InterPro" id="IPR035892">
    <property type="entry name" value="C2_domain_sf"/>
</dbReference>
<dbReference type="Gene3D" id="2.60.40.150">
    <property type="entry name" value="C2 domain"/>
    <property type="match status" value="2"/>
</dbReference>
<gene>
    <name evidence="3" type="ORF">OXX778_LOCUS667</name>
</gene>
<protein>
    <recommendedName>
        <fullName evidence="2">C2 domain-containing protein</fullName>
    </recommendedName>
</protein>
<organism evidence="3 4">
    <name type="scientific">Brachionus calyciflorus</name>
    <dbReference type="NCBI Taxonomy" id="104777"/>
    <lineage>
        <taxon>Eukaryota</taxon>
        <taxon>Metazoa</taxon>
        <taxon>Spiralia</taxon>
        <taxon>Gnathifera</taxon>
        <taxon>Rotifera</taxon>
        <taxon>Eurotatoria</taxon>
        <taxon>Monogononta</taxon>
        <taxon>Pseudotrocha</taxon>
        <taxon>Ploima</taxon>
        <taxon>Brachionidae</taxon>
        <taxon>Brachionus</taxon>
    </lineage>
</organism>
<evidence type="ECO:0000313" key="4">
    <source>
        <dbReference type="Proteomes" id="UP000663879"/>
    </source>
</evidence>